<organism evidence="3 4">
    <name type="scientific">Sporisorium scitamineum</name>
    <dbReference type="NCBI Taxonomy" id="49012"/>
    <lineage>
        <taxon>Eukaryota</taxon>
        <taxon>Fungi</taxon>
        <taxon>Dikarya</taxon>
        <taxon>Basidiomycota</taxon>
        <taxon>Ustilaginomycotina</taxon>
        <taxon>Ustilaginomycetes</taxon>
        <taxon>Ustilaginales</taxon>
        <taxon>Ustilaginaceae</taxon>
        <taxon>Sporisorium</taxon>
    </lineage>
</organism>
<feature type="region of interest" description="Disordered" evidence="1">
    <location>
        <begin position="288"/>
        <end position="313"/>
    </location>
</feature>
<dbReference type="STRING" id="49012.A0A0F7S9X1"/>
<reference evidence="4" key="1">
    <citation type="submission" date="2014-06" db="EMBL/GenBank/DDBJ databases">
        <authorList>
            <person name="Berkman P.J."/>
        </authorList>
    </citation>
    <scope>NUCLEOTIDE SEQUENCE [LARGE SCALE GENOMIC DNA]</scope>
</reference>
<dbReference type="PANTHER" id="PTHR13060">
    <property type="entry name" value="SGT1 PROTEIN HSGT1 SUPPRESSOR OF GCR2"/>
    <property type="match status" value="1"/>
</dbReference>
<proteinExistence type="predicted"/>
<feature type="compositionally biased region" description="Basic and acidic residues" evidence="1">
    <location>
        <begin position="605"/>
        <end position="615"/>
    </location>
</feature>
<protein>
    <submittedName>
        <fullName evidence="2">Related to SGT1 protein</fullName>
    </submittedName>
</protein>
<feature type="region of interest" description="Disordered" evidence="1">
    <location>
        <begin position="871"/>
        <end position="900"/>
    </location>
</feature>
<evidence type="ECO:0000313" key="2">
    <source>
        <dbReference type="EMBL" id="CDU23968.1"/>
    </source>
</evidence>
<dbReference type="OrthoDB" id="27237at2759"/>
<evidence type="ECO:0000256" key="1">
    <source>
        <dbReference type="SAM" id="MobiDB-lite"/>
    </source>
</evidence>
<sequence length="977" mass="108223">MVDTEAHARDGALPFSDVTGLLYAAARAEKQQALVARIFVPPAPPSDPATSNSVDPLTKLSSIAAQLSCFIQKRTKRCGYLYGQDYIWHREPPSISVVNPPSSSRPSTSSSSTQPPPHILLHLRTGGECIEDEWFATHLLIRASTHFAKHRLCISVEDEDGQFLLIEAADYLPGWVTPETVTNRVWLFEGQLHLIPPHHKTGQDGSLAARRAVELVTDTSVLTRASDDIEAAAFARAFEFPSAAASHHHRTLAYLPRRIAHVLAAEPQLIANCVTSIQSRDVVSSRSGSRLVHFPPPSQPSAASPSGTTSDAHRDEEVVLAVVRMTRHLYAQLLHDRFFPPRQLGPHWQAAVEKYRLRLLRPSTCASSQTMVEDQVQVQREMLQGRWHDLGAKIWCGMEMAYTESLTRRTATRARPMDASRTAFPAQEREKLVKSLNKLGYFQGEIEGSAKWKQLEAAAVSQYVKASSGLDHDNKASAEDVLLCDTVDRVPRPSSSNSLRSTILPRDAAPESLKAAEDDDSWLQLGADDIESILQSRAGPAEDAPRAIDEQDAFQRLGAFNGKMEDFIRTKSDVRGAVFEDELDDEDMQLDDDDLLFEQLDEQEQEQRIKGEVQERMQSGGEEEKRKLVERLLPRMSEQEWTRKSNSFAKEKPADDDGQGKKGGDFLSSIDLIAAERNTLAPRKQESEVKDVAMREDNHFSAAHAELRRRLASQYMRETSTLLSSQGHQQFDGASDSDDEELEQETSPEIRRQRAKEYDIEPDEVARAPIQAAGEAEWENVDEPAELDEETEVDNLLEFARISLGLTKEQYQDILQERQRKGKFVPAAASQEAITLEGKSTTDAAAQPPALKLDTFESVMAAMEDQLHHLRSTPQPTATSSSAPDPTSTQKPPSDAEDEELLAHLLKSGSDLPTSLLEQLRGPNRADSVRAEQMESFLRSFQAQAATSGPGSGSGPVDVLMHRFGLGSLPADQDSSH</sequence>
<keyword evidence="4" id="KW-1185">Reference proteome</keyword>
<feature type="region of interest" description="Disordered" evidence="1">
    <location>
        <begin position="97"/>
        <end position="117"/>
    </location>
</feature>
<evidence type="ECO:0000313" key="4">
    <source>
        <dbReference type="Proteomes" id="UP000242770"/>
    </source>
</evidence>
<feature type="compositionally biased region" description="Basic and acidic residues" evidence="1">
    <location>
        <begin position="622"/>
        <end position="664"/>
    </location>
</feature>
<dbReference type="GO" id="GO:0005634">
    <property type="term" value="C:nucleus"/>
    <property type="evidence" value="ECO:0007669"/>
    <property type="project" value="TreeGrafter"/>
</dbReference>
<feature type="compositionally biased region" description="Basic and acidic residues" evidence="1">
    <location>
        <begin position="748"/>
        <end position="759"/>
    </location>
</feature>
<reference evidence="2" key="3">
    <citation type="submission" date="2014-06" db="EMBL/GenBank/DDBJ databases">
        <authorList>
            <person name="Ju J."/>
            <person name="Zhang J."/>
        </authorList>
    </citation>
    <scope>NUCLEOTIDE SEQUENCE</scope>
    <source>
        <strain evidence="2">SscI8</strain>
    </source>
</reference>
<feature type="compositionally biased region" description="Low complexity" evidence="1">
    <location>
        <begin position="97"/>
        <end position="113"/>
    </location>
</feature>
<dbReference type="AlphaFoldDB" id="A0A0F7S9X1"/>
<accession>A0A0F7S9X1</accession>
<name>A0A0F7S9X1_9BASI</name>
<evidence type="ECO:0000313" key="3">
    <source>
        <dbReference type="EMBL" id="CDW99802.1"/>
    </source>
</evidence>
<feature type="compositionally biased region" description="Polar residues" evidence="1">
    <location>
        <begin position="718"/>
        <end position="729"/>
    </location>
</feature>
<feature type="region of interest" description="Disordered" evidence="1">
    <location>
        <begin position="718"/>
        <end position="764"/>
    </location>
</feature>
<feature type="compositionally biased region" description="Low complexity" evidence="1">
    <location>
        <begin position="872"/>
        <end position="890"/>
    </location>
</feature>
<feature type="region of interest" description="Disordered" evidence="1">
    <location>
        <begin position="603"/>
        <end position="665"/>
    </location>
</feature>
<dbReference type="EMBL" id="LK056664">
    <property type="protein sequence ID" value="CDU23968.1"/>
    <property type="molecule type" value="Genomic_DNA"/>
</dbReference>
<dbReference type="Pfam" id="PF07093">
    <property type="entry name" value="SGT1"/>
    <property type="match status" value="2"/>
</dbReference>
<dbReference type="PANTHER" id="PTHR13060:SF0">
    <property type="entry name" value="PROTEIN ECDYSONELESS HOMOLOG"/>
    <property type="match status" value="1"/>
</dbReference>
<gene>
    <name evidence="3" type="primary">SSCI85120.1</name>
    <name evidence="2" type="ORF">SPSC_02597</name>
</gene>
<reference evidence="3" key="2">
    <citation type="submission" date="2014-06" db="EMBL/GenBank/DDBJ databases">
        <authorList>
            <person name="Berkman J.Paul."/>
        </authorList>
    </citation>
    <scope>NUCLEOTIDE SEQUENCE [LARGE SCALE GENOMIC DNA]</scope>
</reference>
<dbReference type="EMBL" id="CCFA01005180">
    <property type="protein sequence ID" value="CDW99802.1"/>
    <property type="molecule type" value="Genomic_DNA"/>
</dbReference>
<dbReference type="InterPro" id="IPR010770">
    <property type="entry name" value="Ecd"/>
</dbReference>
<feature type="compositionally biased region" description="Acidic residues" evidence="1">
    <location>
        <begin position="735"/>
        <end position="746"/>
    </location>
</feature>
<feature type="compositionally biased region" description="Low complexity" evidence="1">
    <location>
        <begin position="300"/>
        <end position="310"/>
    </location>
</feature>
<dbReference type="Proteomes" id="UP000242770">
    <property type="component" value="Unassembled WGS sequence"/>
</dbReference>